<evidence type="ECO:0000256" key="2">
    <source>
        <dbReference type="ARBA" id="ARBA00023002"/>
    </source>
</evidence>
<accession>A0A7I8C2L9</accession>
<dbReference type="InterPro" id="IPR036291">
    <property type="entry name" value="NAD(P)-bd_dom_sf"/>
</dbReference>
<dbReference type="PRINTS" id="PR00081">
    <property type="entry name" value="GDHRDH"/>
</dbReference>
<dbReference type="SUPFAM" id="SSF51735">
    <property type="entry name" value="NAD(P)-binding Rossmann-fold domains"/>
    <property type="match status" value="1"/>
</dbReference>
<dbReference type="Gene3D" id="3.40.50.720">
    <property type="entry name" value="NAD(P)-binding Rossmann-like Domain"/>
    <property type="match status" value="1"/>
</dbReference>
<gene>
    <name evidence="3" type="ORF">PPGU16_81500</name>
</gene>
<protein>
    <recommendedName>
        <fullName evidence="5">SDR family NAD(P)-dependent oxidoreductase</fullName>
    </recommendedName>
</protein>
<dbReference type="GO" id="GO:0016491">
    <property type="term" value="F:oxidoreductase activity"/>
    <property type="evidence" value="ECO:0007669"/>
    <property type="project" value="UniProtKB-KW"/>
</dbReference>
<dbReference type="CDD" id="cd05233">
    <property type="entry name" value="SDR_c"/>
    <property type="match status" value="1"/>
</dbReference>
<dbReference type="GO" id="GO:0016020">
    <property type="term" value="C:membrane"/>
    <property type="evidence" value="ECO:0007669"/>
    <property type="project" value="TreeGrafter"/>
</dbReference>
<dbReference type="PRINTS" id="PR00080">
    <property type="entry name" value="SDRFAMILY"/>
</dbReference>
<dbReference type="Pfam" id="PF00106">
    <property type="entry name" value="adh_short"/>
    <property type="match status" value="1"/>
</dbReference>
<dbReference type="PANTHER" id="PTHR44196:SF1">
    <property type="entry name" value="DEHYDROGENASE_REDUCTASE SDR FAMILY MEMBER 7B"/>
    <property type="match status" value="1"/>
</dbReference>
<keyword evidence="2" id="KW-0560">Oxidoreductase</keyword>
<dbReference type="KEGG" id="plad:PPGU16_81500"/>
<reference evidence="3 4" key="1">
    <citation type="journal article" date="2020" name="Genes (Basel)">
        <title>Genomic Comparison of Insect Gut Symbionts from Divergent Burkholderia Subclades.</title>
        <authorList>
            <person name="Takeshita K."/>
            <person name="Kikuchi Y."/>
        </authorList>
    </citation>
    <scope>NUCLEOTIDE SEQUENCE [LARGE SCALE GENOMIC DNA]</scope>
    <source>
        <strain evidence="3 4">PGU16</strain>
        <plasmid evidence="3 4">PPGU16_p2</plasmid>
    </source>
</reference>
<dbReference type="RefSeq" id="WP_345961199.1">
    <property type="nucleotide sequence ID" value="NZ_AP023177.1"/>
</dbReference>
<geneLocation type="plasmid" evidence="3 4">
    <name>PPGU16_p2</name>
</geneLocation>
<sequence>MELQGKRVLITGGSSGIGLELAKSLIESGARVVVSGRRAELVASAAKDLGAANGRARGGIADVGTPAAREKTVNEALTLLGGLDILINNAGGLRAGRLETVSEVEIESMVAVDLLAPILLTRAALPALRASGDGMVVNVASGIALTGVPFYATYAAVKAGLARRCDAN</sequence>
<dbReference type="InterPro" id="IPR002347">
    <property type="entry name" value="SDR_fam"/>
</dbReference>
<dbReference type="PANTHER" id="PTHR44196">
    <property type="entry name" value="DEHYDROGENASE/REDUCTASE SDR FAMILY MEMBER 7B"/>
    <property type="match status" value="1"/>
</dbReference>
<dbReference type="Proteomes" id="UP000510888">
    <property type="component" value="Plasmid PPGU16_p2"/>
</dbReference>
<keyword evidence="3" id="KW-0614">Plasmid</keyword>
<organism evidence="3 4">
    <name type="scientific">Paraburkholderia largidicola</name>
    <dbReference type="NCBI Taxonomy" id="3014751"/>
    <lineage>
        <taxon>Bacteria</taxon>
        <taxon>Pseudomonadati</taxon>
        <taxon>Pseudomonadota</taxon>
        <taxon>Betaproteobacteria</taxon>
        <taxon>Burkholderiales</taxon>
        <taxon>Burkholderiaceae</taxon>
        <taxon>Paraburkholderia</taxon>
    </lineage>
</organism>
<evidence type="ECO:0000313" key="4">
    <source>
        <dbReference type="Proteomes" id="UP000510888"/>
    </source>
</evidence>
<comment type="similarity">
    <text evidence="1">Belongs to the short-chain dehydrogenases/reductases (SDR) family.</text>
</comment>
<evidence type="ECO:0000256" key="1">
    <source>
        <dbReference type="ARBA" id="ARBA00006484"/>
    </source>
</evidence>
<dbReference type="EMBL" id="AP023177">
    <property type="protein sequence ID" value="BCF95083.1"/>
    <property type="molecule type" value="Genomic_DNA"/>
</dbReference>
<keyword evidence="4" id="KW-1185">Reference proteome</keyword>
<dbReference type="AlphaFoldDB" id="A0A7I8C2L9"/>
<name>A0A7I8C2L9_9BURK</name>
<proteinExistence type="inferred from homology"/>
<evidence type="ECO:0008006" key="5">
    <source>
        <dbReference type="Google" id="ProtNLM"/>
    </source>
</evidence>
<evidence type="ECO:0000313" key="3">
    <source>
        <dbReference type="EMBL" id="BCF95083.1"/>
    </source>
</evidence>